<sequence>MTRTIGIYVFNDVEVLDFAGPYEVFTCATRMAAKLTPHAPAPFRVRTIGATTAMLRARAGLSVLPEADVAGAGDIDVLIVPGGVVTNEQANPGVIAWIAATAGKSELTASVCTGAILLAQAGLLDGQEATTHWADVEELRAAFPLVRVREQRRWIDNGAIVTSGGISAGIDMSLHLVERLAGRELALRTAHLMEYDWNEG</sequence>
<dbReference type="InterPro" id="IPR002818">
    <property type="entry name" value="DJ-1/PfpI"/>
</dbReference>
<evidence type="ECO:0000259" key="1">
    <source>
        <dbReference type="Pfam" id="PF01965"/>
    </source>
</evidence>
<proteinExistence type="predicted"/>
<protein>
    <submittedName>
        <fullName evidence="2">DJ-1/PfpI family protein</fullName>
    </submittedName>
</protein>
<accession>A0ABX0NSZ3</accession>
<dbReference type="CDD" id="cd03139">
    <property type="entry name" value="GATase1_PfpI_2"/>
    <property type="match status" value="1"/>
</dbReference>
<dbReference type="Pfam" id="PF01965">
    <property type="entry name" value="DJ-1_PfpI"/>
    <property type="match status" value="1"/>
</dbReference>
<evidence type="ECO:0000313" key="2">
    <source>
        <dbReference type="EMBL" id="NHZ89891.1"/>
    </source>
</evidence>
<dbReference type="InterPro" id="IPR052158">
    <property type="entry name" value="INH-QAR"/>
</dbReference>
<reference evidence="2 3" key="1">
    <citation type="submission" date="2019-10" db="EMBL/GenBank/DDBJ databases">
        <title>Taxonomy of Antarctic Massilia spp.: description of Massilia rubra sp. nov., Massilia aquatica sp. nov., Massilia mucilaginosa sp. nov., Massilia frigida sp. nov. isolated from streams, lakes and regoliths.</title>
        <authorList>
            <person name="Holochova P."/>
            <person name="Sedlacek I."/>
            <person name="Kralova S."/>
            <person name="Maslanova I."/>
            <person name="Busse H.-J."/>
            <person name="Stankova E."/>
            <person name="Vrbovska V."/>
            <person name="Kovarovic V."/>
            <person name="Bartak M."/>
            <person name="Svec P."/>
            <person name="Pantucek R."/>
        </authorList>
    </citation>
    <scope>NUCLEOTIDE SEQUENCE [LARGE SCALE GENOMIC DNA]</scope>
    <source>
        <strain evidence="2 3">CCM 8733</strain>
    </source>
</reference>
<dbReference type="SUPFAM" id="SSF52317">
    <property type="entry name" value="Class I glutamine amidotransferase-like"/>
    <property type="match status" value="1"/>
</dbReference>
<organism evidence="2 3">
    <name type="scientific">Massilia mucilaginosa</name>
    <dbReference type="NCBI Taxonomy" id="2609282"/>
    <lineage>
        <taxon>Bacteria</taxon>
        <taxon>Pseudomonadati</taxon>
        <taxon>Pseudomonadota</taxon>
        <taxon>Betaproteobacteria</taxon>
        <taxon>Burkholderiales</taxon>
        <taxon>Oxalobacteraceae</taxon>
        <taxon>Telluria group</taxon>
        <taxon>Massilia</taxon>
    </lineage>
</organism>
<dbReference type="InterPro" id="IPR029062">
    <property type="entry name" value="Class_I_gatase-like"/>
</dbReference>
<dbReference type="PANTHER" id="PTHR43130">
    <property type="entry name" value="ARAC-FAMILY TRANSCRIPTIONAL REGULATOR"/>
    <property type="match status" value="1"/>
</dbReference>
<comment type="caution">
    <text evidence="2">The sequence shown here is derived from an EMBL/GenBank/DDBJ whole genome shotgun (WGS) entry which is preliminary data.</text>
</comment>
<dbReference type="Gene3D" id="3.40.50.880">
    <property type="match status" value="1"/>
</dbReference>
<gene>
    <name evidence="2" type="ORF">F2P45_12830</name>
</gene>
<dbReference type="Proteomes" id="UP000609726">
    <property type="component" value="Unassembled WGS sequence"/>
</dbReference>
<dbReference type="EMBL" id="WHJH01000012">
    <property type="protein sequence ID" value="NHZ89891.1"/>
    <property type="molecule type" value="Genomic_DNA"/>
</dbReference>
<name>A0ABX0NSZ3_9BURK</name>
<evidence type="ECO:0000313" key="3">
    <source>
        <dbReference type="Proteomes" id="UP000609726"/>
    </source>
</evidence>
<dbReference type="RefSeq" id="WP_166875199.1">
    <property type="nucleotide sequence ID" value="NZ_WHJH01000012.1"/>
</dbReference>
<dbReference type="PANTHER" id="PTHR43130:SF14">
    <property type="entry name" value="DJ-1_PFPI DOMAIN-CONTAINING PROTEIN"/>
    <property type="match status" value="1"/>
</dbReference>
<feature type="domain" description="DJ-1/PfpI" evidence="1">
    <location>
        <begin position="5"/>
        <end position="178"/>
    </location>
</feature>
<keyword evidence="3" id="KW-1185">Reference proteome</keyword>